<sequence length="70" mass="7738">MKNQSFKTNINCSGCVARVTNSLNSTVGENKWKVDTENPNKILSVDNPDVSTEDIIEAIKKVGFKIEPLN</sequence>
<feature type="domain" description="HMA" evidence="1">
    <location>
        <begin position="1"/>
        <end position="67"/>
    </location>
</feature>
<dbReference type="PROSITE" id="PS50846">
    <property type="entry name" value="HMA_2"/>
    <property type="match status" value="1"/>
</dbReference>
<evidence type="ECO:0000259" key="1">
    <source>
        <dbReference type="PROSITE" id="PS50846"/>
    </source>
</evidence>
<dbReference type="InterPro" id="IPR036163">
    <property type="entry name" value="HMA_dom_sf"/>
</dbReference>
<dbReference type="InterPro" id="IPR006121">
    <property type="entry name" value="HMA_dom"/>
</dbReference>
<name>A0ABN4APF3_EMTOG</name>
<dbReference type="Gene3D" id="3.30.70.100">
    <property type="match status" value="1"/>
</dbReference>
<evidence type="ECO:0000313" key="2">
    <source>
        <dbReference type="EMBL" id="AFK04312.1"/>
    </source>
</evidence>
<dbReference type="RefSeq" id="WP_015030006.1">
    <property type="nucleotide sequence ID" value="NC_018748.1"/>
</dbReference>
<evidence type="ECO:0000313" key="3">
    <source>
        <dbReference type="Proteomes" id="UP000002875"/>
    </source>
</evidence>
<dbReference type="EMBL" id="CP002961">
    <property type="protein sequence ID" value="AFK04312.1"/>
    <property type="molecule type" value="Genomic_DNA"/>
</dbReference>
<protein>
    <recommendedName>
        <fullName evidence="1">HMA domain-containing protein</fullName>
    </recommendedName>
</protein>
<dbReference type="Proteomes" id="UP000002875">
    <property type="component" value="Chromosome"/>
</dbReference>
<keyword evidence="3" id="KW-1185">Reference proteome</keyword>
<dbReference type="SUPFAM" id="SSF55008">
    <property type="entry name" value="HMA, heavy metal-associated domain"/>
    <property type="match status" value="1"/>
</dbReference>
<accession>A0ABN4APF3</accession>
<gene>
    <name evidence="2" type="ordered locus">Emtol_3179</name>
</gene>
<dbReference type="CDD" id="cd00371">
    <property type="entry name" value="HMA"/>
    <property type="match status" value="1"/>
</dbReference>
<proteinExistence type="predicted"/>
<organism evidence="2 3">
    <name type="scientific">Emticicia oligotrophica (strain DSM 17448 / CIP 109782 / MTCC 6937 / GPTSA100-15)</name>
    <dbReference type="NCBI Taxonomy" id="929562"/>
    <lineage>
        <taxon>Bacteria</taxon>
        <taxon>Pseudomonadati</taxon>
        <taxon>Bacteroidota</taxon>
        <taxon>Cytophagia</taxon>
        <taxon>Cytophagales</taxon>
        <taxon>Leadbetterellaceae</taxon>
        <taxon>Emticicia</taxon>
    </lineage>
</organism>
<reference evidence="2 3" key="1">
    <citation type="submission" date="2011-07" db="EMBL/GenBank/DDBJ databases">
        <title>The complete genome of chromosome of Emticicia oligotrophica DSM 17448.</title>
        <authorList>
            <consortium name="US DOE Joint Genome Institute (JGI-PGF)"/>
            <person name="Lucas S."/>
            <person name="Han J."/>
            <person name="Lapidus A."/>
            <person name="Bruce D."/>
            <person name="Goodwin L."/>
            <person name="Pitluck S."/>
            <person name="Peters L."/>
            <person name="Kyrpides N."/>
            <person name="Mavromatis K."/>
            <person name="Ivanova N."/>
            <person name="Ovchinnikova G."/>
            <person name="Teshima H."/>
            <person name="Detter J.C."/>
            <person name="Tapia R."/>
            <person name="Han C."/>
            <person name="Land M."/>
            <person name="Hauser L."/>
            <person name="Markowitz V."/>
            <person name="Cheng J.-F."/>
            <person name="Hugenholtz P."/>
            <person name="Woyke T."/>
            <person name="Wu D."/>
            <person name="Tindall B."/>
            <person name="Pomrenke H."/>
            <person name="Brambilla E."/>
            <person name="Klenk H.-P."/>
            <person name="Eisen J.A."/>
        </authorList>
    </citation>
    <scope>NUCLEOTIDE SEQUENCE [LARGE SCALE GENOMIC DNA]</scope>
    <source>
        <strain evidence="2 3">DSM 17448</strain>
    </source>
</reference>